<protein>
    <recommendedName>
        <fullName evidence="5">Carboxylesterase type B domain-containing protein</fullName>
    </recommendedName>
</protein>
<keyword evidence="4" id="KW-0812">Transmembrane</keyword>
<dbReference type="PROSITE" id="PS00122">
    <property type="entry name" value="CARBOXYLESTERASE_B_1"/>
    <property type="match status" value="1"/>
</dbReference>
<feature type="region of interest" description="Disordered" evidence="3">
    <location>
        <begin position="115"/>
        <end position="135"/>
    </location>
</feature>
<dbReference type="InterPro" id="IPR019826">
    <property type="entry name" value="Carboxylesterase_B_AS"/>
</dbReference>
<keyword evidence="2" id="KW-0378">Hydrolase</keyword>
<name>A0ABR3X7Y9_9PEZI</name>
<dbReference type="EMBL" id="JAWRVE010000030">
    <property type="protein sequence ID" value="KAL1872061.1"/>
    <property type="molecule type" value="Genomic_DNA"/>
</dbReference>
<evidence type="ECO:0000313" key="7">
    <source>
        <dbReference type="Proteomes" id="UP001583177"/>
    </source>
</evidence>
<gene>
    <name evidence="6" type="ORF">Daus18300_004430</name>
</gene>
<reference evidence="6 7" key="1">
    <citation type="journal article" date="2024" name="IMA Fungus">
        <title>IMA Genome - F19 : A genome assembly and annotation guide to empower mycologists, including annotated draft genome sequences of Ceratocystis pirilliformis, Diaporthe australafricana, Fusarium ophioides, Paecilomyces lecythidis, and Sporothrix stenoceras.</title>
        <authorList>
            <person name="Aylward J."/>
            <person name="Wilson A.M."/>
            <person name="Visagie C.M."/>
            <person name="Spraker J."/>
            <person name="Barnes I."/>
            <person name="Buitendag C."/>
            <person name="Ceriani C."/>
            <person name="Del Mar Angel L."/>
            <person name="du Plessis D."/>
            <person name="Fuchs T."/>
            <person name="Gasser K."/>
            <person name="Kramer D."/>
            <person name="Li W."/>
            <person name="Munsamy K."/>
            <person name="Piso A."/>
            <person name="Price J.L."/>
            <person name="Sonnekus B."/>
            <person name="Thomas C."/>
            <person name="van der Nest A."/>
            <person name="van Dijk A."/>
            <person name="van Heerden A."/>
            <person name="van Vuuren N."/>
            <person name="Yilmaz N."/>
            <person name="Duong T.A."/>
            <person name="van der Merwe N.A."/>
            <person name="Wingfield M.J."/>
            <person name="Wingfield B.D."/>
        </authorList>
    </citation>
    <scope>NUCLEOTIDE SEQUENCE [LARGE SCALE GENOMIC DNA]</scope>
    <source>
        <strain evidence="6 7">CMW 18300</strain>
    </source>
</reference>
<organism evidence="6 7">
    <name type="scientific">Diaporthe australafricana</name>
    <dbReference type="NCBI Taxonomy" id="127596"/>
    <lineage>
        <taxon>Eukaryota</taxon>
        <taxon>Fungi</taxon>
        <taxon>Dikarya</taxon>
        <taxon>Ascomycota</taxon>
        <taxon>Pezizomycotina</taxon>
        <taxon>Sordariomycetes</taxon>
        <taxon>Sordariomycetidae</taxon>
        <taxon>Diaporthales</taxon>
        <taxon>Diaporthaceae</taxon>
        <taxon>Diaporthe</taxon>
    </lineage>
</organism>
<comment type="caution">
    <text evidence="6">The sequence shown here is derived from an EMBL/GenBank/DDBJ whole genome shotgun (WGS) entry which is preliminary data.</text>
</comment>
<feature type="compositionally biased region" description="Basic and acidic residues" evidence="3">
    <location>
        <begin position="40"/>
        <end position="50"/>
    </location>
</feature>
<sequence length="735" mass="78807">MTAAAPKVGSSVDSDSDQAHSHPESWPLPAPGPQAGSVGDGDHARQHDASELGGQQPLGKGKGKDNGVGNGKRPWWRTRIAIWSFVLAAVLLVVFVVLLVLGLLGYLKVGTFSSRNKTEQASSDSEQRPPNPLSTIPLLSEPTFTYVAPAPPPAATAAATVAAPSPTNFGTLNIVRPSMKDMPALPLVVPSLAILPGQDPQVNLGYATYVGSTLDGGVNRFLGMRYAAPPVGDLRWRAPVAPPTTTTPQSAKAFGPICLGISVMYPISFEDEDCLYANVWAPQNANTSSNLPVWLFIQGGGYVSNSNANWDGEEVVRQSGNKIVFVNFNYRVSMWGFLASSKVQANGNLNAGLLDQRFVMEWVKSNIASFGGDPNNVVIHGASAGAGSVALHLMAFGGRNDNLFTAGIAESVFFPAQPFVPQLEYQFDRLVNATNCAAQLDQLACLRALDTKTLQAQNVPSIFPGRSEPPLPLFYWTPCIDGDFLQDLPYNLLAQGKFLDVPLLFGNDNDEGSYFANNAATQDEMSEFFQNNYPLLTADDTTAIARTYPLVAALPQHAAWFPSASMAYGEATFICPAINLFAAYNRATSVNNNNTAAPAGSALWLYRYNVVDQANAAAGVGVPHLWESYAVFGPRNLASNDVPESYLTYNAPIVPIVMEYFLSFVQARDPNPLRAPGSPAWESWGSSFLAGAGGNGTRIVLETNNVRMEPIEGAQAARCQFWAGLAPRTQQKLKI</sequence>
<dbReference type="InterPro" id="IPR050309">
    <property type="entry name" value="Type-B_Carboxylest/Lipase"/>
</dbReference>
<evidence type="ECO:0000256" key="1">
    <source>
        <dbReference type="ARBA" id="ARBA00005964"/>
    </source>
</evidence>
<evidence type="ECO:0000256" key="2">
    <source>
        <dbReference type="ARBA" id="ARBA00022801"/>
    </source>
</evidence>
<feature type="region of interest" description="Disordered" evidence="3">
    <location>
        <begin position="1"/>
        <end position="71"/>
    </location>
</feature>
<evidence type="ECO:0000313" key="6">
    <source>
        <dbReference type="EMBL" id="KAL1872061.1"/>
    </source>
</evidence>
<keyword evidence="7" id="KW-1185">Reference proteome</keyword>
<accession>A0ABR3X7Y9</accession>
<evidence type="ECO:0000256" key="3">
    <source>
        <dbReference type="SAM" id="MobiDB-lite"/>
    </source>
</evidence>
<dbReference type="PANTHER" id="PTHR11559">
    <property type="entry name" value="CARBOXYLESTERASE"/>
    <property type="match status" value="1"/>
</dbReference>
<dbReference type="SUPFAM" id="SSF53474">
    <property type="entry name" value="alpha/beta-Hydrolases"/>
    <property type="match status" value="1"/>
</dbReference>
<evidence type="ECO:0000259" key="5">
    <source>
        <dbReference type="Pfam" id="PF00135"/>
    </source>
</evidence>
<comment type="similarity">
    <text evidence="1">Belongs to the type-B carboxylesterase/lipase family.</text>
</comment>
<dbReference type="InterPro" id="IPR029058">
    <property type="entry name" value="AB_hydrolase_fold"/>
</dbReference>
<dbReference type="InterPro" id="IPR002018">
    <property type="entry name" value="CarbesteraseB"/>
</dbReference>
<keyword evidence="4" id="KW-1133">Transmembrane helix</keyword>
<keyword evidence="4" id="KW-0472">Membrane</keyword>
<proteinExistence type="inferred from homology"/>
<evidence type="ECO:0000256" key="4">
    <source>
        <dbReference type="SAM" id="Phobius"/>
    </source>
</evidence>
<feature type="transmembrane region" description="Helical" evidence="4">
    <location>
        <begin position="80"/>
        <end position="107"/>
    </location>
</feature>
<feature type="domain" description="Carboxylesterase type B" evidence="5">
    <location>
        <begin position="208"/>
        <end position="684"/>
    </location>
</feature>
<dbReference type="Gene3D" id="3.40.50.1820">
    <property type="entry name" value="alpha/beta hydrolase"/>
    <property type="match status" value="1"/>
</dbReference>
<dbReference type="Pfam" id="PF00135">
    <property type="entry name" value="COesterase"/>
    <property type="match status" value="1"/>
</dbReference>
<dbReference type="Proteomes" id="UP001583177">
    <property type="component" value="Unassembled WGS sequence"/>
</dbReference>
<feature type="compositionally biased region" description="Polar residues" evidence="3">
    <location>
        <begin position="115"/>
        <end position="124"/>
    </location>
</feature>